<dbReference type="SUPFAM" id="SSF51735">
    <property type="entry name" value="NAD(P)-binding Rossmann-fold domains"/>
    <property type="match status" value="1"/>
</dbReference>
<dbReference type="InterPro" id="IPR002347">
    <property type="entry name" value="SDR_fam"/>
</dbReference>
<name>A0A8H6A451_PETAA</name>
<dbReference type="EMBL" id="SPNV01000152">
    <property type="protein sequence ID" value="KAF5859804.1"/>
    <property type="molecule type" value="Genomic_DNA"/>
</dbReference>
<comment type="caution">
    <text evidence="3">The sequence shown here is derived from an EMBL/GenBank/DDBJ whole genome shotgun (WGS) entry which is preliminary data.</text>
</comment>
<accession>A0A8H6A451</accession>
<keyword evidence="4" id="KW-1185">Reference proteome</keyword>
<evidence type="ECO:0000256" key="1">
    <source>
        <dbReference type="ARBA" id="ARBA00006484"/>
    </source>
</evidence>
<keyword evidence="2" id="KW-0560">Oxidoreductase</keyword>
<dbReference type="AlphaFoldDB" id="A0A8H6A451"/>
<dbReference type="PRINTS" id="PR00081">
    <property type="entry name" value="GDHRDH"/>
</dbReference>
<dbReference type="Proteomes" id="UP000541154">
    <property type="component" value="Unassembled WGS sequence"/>
</dbReference>
<dbReference type="PRINTS" id="PR00080">
    <property type="entry name" value="SDRFAMILY"/>
</dbReference>
<evidence type="ECO:0000313" key="3">
    <source>
        <dbReference type="EMBL" id="KAF5859804.1"/>
    </source>
</evidence>
<evidence type="ECO:0000256" key="2">
    <source>
        <dbReference type="ARBA" id="ARBA00023002"/>
    </source>
</evidence>
<reference evidence="3 4" key="1">
    <citation type="submission" date="2019-04" db="EMBL/GenBank/DDBJ databases">
        <title>Aspergillus burnettii sp. nov., novel species from soil in southeast Queensland.</title>
        <authorList>
            <person name="Gilchrist C.L.M."/>
            <person name="Pitt J.I."/>
            <person name="Lange L."/>
            <person name="Lacey H.J."/>
            <person name="Vuong D."/>
            <person name="Midgley D.J."/>
            <person name="Greenfield P."/>
            <person name="Bradbury M."/>
            <person name="Lacey E."/>
            <person name="Busk P.K."/>
            <person name="Pilgaard B."/>
            <person name="Chooi Y.H."/>
            <person name="Piggott A.M."/>
        </authorList>
    </citation>
    <scope>NUCLEOTIDE SEQUENCE [LARGE SCALE GENOMIC DNA]</scope>
    <source>
        <strain evidence="3 4">FRR 5400</strain>
    </source>
</reference>
<dbReference type="PANTHER" id="PTHR48107">
    <property type="entry name" value="NADPH-DEPENDENT ALDEHYDE REDUCTASE-LIKE PROTEIN, CHLOROPLASTIC-RELATED"/>
    <property type="match status" value="1"/>
</dbReference>
<protein>
    <submittedName>
        <fullName evidence="3">Uncharacterized protein</fullName>
    </submittedName>
</protein>
<comment type="similarity">
    <text evidence="1">Belongs to the short-chain dehydrogenases/reductases (SDR) family.</text>
</comment>
<dbReference type="Pfam" id="PF13561">
    <property type="entry name" value="adh_short_C2"/>
    <property type="match status" value="1"/>
</dbReference>
<proteinExistence type="inferred from homology"/>
<dbReference type="InterPro" id="IPR036291">
    <property type="entry name" value="NAD(P)-bd_dom_sf"/>
</dbReference>
<dbReference type="GO" id="GO:0016614">
    <property type="term" value="F:oxidoreductase activity, acting on CH-OH group of donors"/>
    <property type="evidence" value="ECO:0007669"/>
    <property type="project" value="UniProtKB-ARBA"/>
</dbReference>
<evidence type="ECO:0000313" key="4">
    <source>
        <dbReference type="Proteomes" id="UP000541154"/>
    </source>
</evidence>
<gene>
    <name evidence="3" type="ORF">ETB97_002413</name>
</gene>
<sequence length="327" mass="34981">MARQDSDRSLPCLHRQSLKDKVAVISGSHGGLGAQIARELSESGAKIVLNYPSSTRRDRANTVLNSLHTPAIAVEADISTTTGPQILINAAVAAFEVIDILVNNAGKTVDLPFEEQTLEHWETLVNVNGRGTFLLTQAALPHLSPQGSRIINISSISAKEGMGMQTLLSGTKAMIESFTKVWAKELPPKYHCTVNCVSPGPTRTEAFGAALAGAEFQRIINPLIEGTPVANRPAETSEISYAVLMLCHPRATWLNGVNLIELAARPAINANASSVSLLHPSHFGHNAVSIQIAIGRQGKQGLEYQSNVGGSRVRISHFDSPYLVNSS</sequence>
<dbReference type="Gene3D" id="3.40.50.720">
    <property type="entry name" value="NAD(P)-binding Rossmann-like Domain"/>
    <property type="match status" value="1"/>
</dbReference>
<organism evidence="3 4">
    <name type="scientific">Petromyces alliaceus</name>
    <name type="common">Aspergillus alliaceus</name>
    <dbReference type="NCBI Taxonomy" id="209559"/>
    <lineage>
        <taxon>Eukaryota</taxon>
        <taxon>Fungi</taxon>
        <taxon>Dikarya</taxon>
        <taxon>Ascomycota</taxon>
        <taxon>Pezizomycotina</taxon>
        <taxon>Eurotiomycetes</taxon>
        <taxon>Eurotiomycetidae</taxon>
        <taxon>Eurotiales</taxon>
        <taxon>Aspergillaceae</taxon>
        <taxon>Aspergillus</taxon>
        <taxon>Aspergillus subgen. Circumdati</taxon>
    </lineage>
</organism>
<dbReference type="PANTHER" id="PTHR48107:SF7">
    <property type="entry name" value="RE15974P"/>
    <property type="match status" value="1"/>
</dbReference>